<gene>
    <name evidence="1" type="ORF">AG0111_0g4726</name>
</gene>
<accession>A0ACB6FRL8</accession>
<comment type="caution">
    <text evidence="1">The sequence shown here is derived from an EMBL/GenBank/DDBJ whole genome shotgun (WGS) entry which is preliminary data.</text>
</comment>
<protein>
    <submittedName>
        <fullName evidence="1">Uncharacterized protein</fullName>
    </submittedName>
</protein>
<organism evidence="1 2">
    <name type="scientific">Alternaria gaisen</name>
    <dbReference type="NCBI Taxonomy" id="167740"/>
    <lineage>
        <taxon>Eukaryota</taxon>
        <taxon>Fungi</taxon>
        <taxon>Dikarya</taxon>
        <taxon>Ascomycota</taxon>
        <taxon>Pezizomycotina</taxon>
        <taxon>Dothideomycetes</taxon>
        <taxon>Pleosporomycetidae</taxon>
        <taxon>Pleosporales</taxon>
        <taxon>Pleosporineae</taxon>
        <taxon>Pleosporaceae</taxon>
        <taxon>Alternaria</taxon>
        <taxon>Alternaria sect. Alternaria</taxon>
    </lineage>
</organism>
<proteinExistence type="predicted"/>
<name>A0ACB6FRL8_9PLEO</name>
<evidence type="ECO:0000313" key="1">
    <source>
        <dbReference type="EMBL" id="KAB2107036.1"/>
    </source>
</evidence>
<keyword evidence="2" id="KW-1185">Reference proteome</keyword>
<reference evidence="1 2" key="1">
    <citation type="journal article" date="2019" name="bioRxiv">
        <title>Genomics, evolutionary history and diagnostics of the Alternaria alternata species group including apple and Asian pear pathotypes.</title>
        <authorList>
            <person name="Armitage A.D."/>
            <person name="Cockerton H.M."/>
            <person name="Sreenivasaprasad S."/>
            <person name="Woodhall J.W."/>
            <person name="Lane C.R."/>
            <person name="Harrison R.J."/>
            <person name="Clarkson J.P."/>
        </authorList>
    </citation>
    <scope>NUCLEOTIDE SEQUENCE [LARGE SCALE GENOMIC DNA]</scope>
    <source>
        <strain evidence="1 2">FERA 650</strain>
    </source>
</reference>
<sequence>MSKCLLRVREDDGVTVYTEHTDRIHPRDLSDSLSRKVGKDRFRVSLRKNIYIIYIDAKTHEPGVNQDTHSDDGEVQAKLAIPPTYQQRLKDFKLAEKMLCDSRLPYQ</sequence>
<dbReference type="EMBL" id="PDWZ02000004">
    <property type="protein sequence ID" value="KAB2107036.1"/>
    <property type="molecule type" value="Genomic_DNA"/>
</dbReference>
<evidence type="ECO:0000313" key="2">
    <source>
        <dbReference type="Proteomes" id="UP000293547"/>
    </source>
</evidence>
<dbReference type="Proteomes" id="UP000293547">
    <property type="component" value="Unassembled WGS sequence"/>
</dbReference>